<dbReference type="SUPFAM" id="SSF56935">
    <property type="entry name" value="Porins"/>
    <property type="match status" value="1"/>
</dbReference>
<evidence type="ECO:0000256" key="3">
    <source>
        <dbReference type="ARBA" id="ARBA00023237"/>
    </source>
</evidence>
<dbReference type="GO" id="GO:0009279">
    <property type="term" value="C:cell outer membrane"/>
    <property type="evidence" value="ECO:0007669"/>
    <property type="project" value="UniProtKB-SubCell"/>
</dbReference>
<evidence type="ECO:0000256" key="1">
    <source>
        <dbReference type="ARBA" id="ARBA00004442"/>
    </source>
</evidence>
<dbReference type="Proteomes" id="UP000537718">
    <property type="component" value="Unassembled WGS sequence"/>
</dbReference>
<accession>A0A7W8YTQ3</accession>
<gene>
    <name evidence="5" type="ORF">HDE69_002677</name>
</gene>
<comment type="subcellular location">
    <subcellularLocation>
        <location evidence="1">Cell outer membrane</location>
    </subcellularLocation>
</comment>
<evidence type="ECO:0000256" key="2">
    <source>
        <dbReference type="ARBA" id="ARBA00023136"/>
    </source>
</evidence>
<proteinExistence type="predicted"/>
<dbReference type="Pfam" id="PF14905">
    <property type="entry name" value="OMP_b-brl_3"/>
    <property type="match status" value="1"/>
</dbReference>
<evidence type="ECO:0000313" key="5">
    <source>
        <dbReference type="EMBL" id="MBB5621614.1"/>
    </source>
</evidence>
<dbReference type="PANTHER" id="PTHR40980:SF4">
    <property type="entry name" value="TONB-DEPENDENT RECEPTOR-LIKE BETA-BARREL DOMAIN-CONTAINING PROTEIN"/>
    <property type="match status" value="1"/>
</dbReference>
<dbReference type="AlphaFoldDB" id="A0A7W8YTQ3"/>
<keyword evidence="3" id="KW-0998">Cell outer membrane</keyword>
<dbReference type="InterPro" id="IPR041700">
    <property type="entry name" value="OMP_b-brl_3"/>
</dbReference>
<sequence>MSFSGEELSGYLRSLRSENIKKIEIQTVGSAETDASNSGGVVNIVLKKVPTGFQSNLQSSYIYRDKNHATYSGSINNQFGSEKWNIYNKISYTNYRNVSKYNSTTRFYDFEDRNKNDGETENHNKTINAIAGIVFYPDKKNEIGVEGYLSDNRTNRNGLENLNIFNPQLSATSTNKSLYYNKTTFWNTTLNYTYKLDSVGSKIKLIGDIGNNDLDNRNEVDTRYTFGNLKDNYNRFLTNAKSLFYNSQVDLTQKLGNNWGLTTGIKLSKVSRDNKLYNYIFENEWKPISSGNQDFKNDETILAGYAAVSKRLNRRNNIKIGLRTEYTKLKGIDYVDYLNVNKSYFDWFPNLFYGYEIKQDQTLSLSYSRRIQRPGFRDLSPFIIKQNDFLYQEGNPDLKPQYTNKLDFTYQLKNQSLSIYANLTDDLIAGIYTTKGNVSYFRPQNFGKSRALGIDYTYSGNITKWLYSNISAGVINYDFKDGSIKQNRFSFYNTISAQTKFSKTFFLDITHDFTSKNQFQVVELANQYELDLALQKDIWKGAGIIRLSCDDIFNTQRDSNVSYYKNFDFRFYQKRLTRMISIMFTYTFKNKNNFNTKKVQQGNNNKDRL</sequence>
<dbReference type="PANTHER" id="PTHR40980">
    <property type="entry name" value="PLUG DOMAIN-CONTAINING PROTEIN"/>
    <property type="match status" value="1"/>
</dbReference>
<evidence type="ECO:0000259" key="4">
    <source>
        <dbReference type="Pfam" id="PF14905"/>
    </source>
</evidence>
<dbReference type="Gene3D" id="2.40.170.20">
    <property type="entry name" value="TonB-dependent receptor, beta-barrel domain"/>
    <property type="match status" value="1"/>
</dbReference>
<protein>
    <recommendedName>
        <fullName evidence="4">Outer membrane protein beta-barrel domain-containing protein</fullName>
    </recommendedName>
</protein>
<reference evidence="5 6" key="1">
    <citation type="submission" date="2020-08" db="EMBL/GenBank/DDBJ databases">
        <title>Genomic Encyclopedia of Type Strains, Phase IV (KMG-V): Genome sequencing to study the core and pangenomes of soil and plant-associated prokaryotes.</title>
        <authorList>
            <person name="Whitman W."/>
        </authorList>
    </citation>
    <scope>NUCLEOTIDE SEQUENCE [LARGE SCALE GENOMIC DNA]</scope>
    <source>
        <strain evidence="5 6">MP7CTX6</strain>
    </source>
</reference>
<keyword evidence="2" id="KW-0472">Membrane</keyword>
<comment type="caution">
    <text evidence="5">The sequence shown here is derived from an EMBL/GenBank/DDBJ whole genome shotgun (WGS) entry which is preliminary data.</text>
</comment>
<dbReference type="InterPro" id="IPR036942">
    <property type="entry name" value="Beta-barrel_TonB_sf"/>
</dbReference>
<feature type="domain" description="Outer membrane protein beta-barrel" evidence="4">
    <location>
        <begin position="195"/>
        <end position="586"/>
    </location>
</feature>
<organism evidence="5 6">
    <name type="scientific">Pedobacter cryoconitis</name>
    <dbReference type="NCBI Taxonomy" id="188932"/>
    <lineage>
        <taxon>Bacteria</taxon>
        <taxon>Pseudomonadati</taxon>
        <taxon>Bacteroidota</taxon>
        <taxon>Sphingobacteriia</taxon>
        <taxon>Sphingobacteriales</taxon>
        <taxon>Sphingobacteriaceae</taxon>
        <taxon>Pedobacter</taxon>
    </lineage>
</organism>
<dbReference type="RefSeq" id="WP_183867582.1">
    <property type="nucleotide sequence ID" value="NZ_JACHCF010000006.1"/>
</dbReference>
<name>A0A7W8YTQ3_9SPHI</name>
<evidence type="ECO:0000313" key="6">
    <source>
        <dbReference type="Proteomes" id="UP000537718"/>
    </source>
</evidence>
<dbReference type="EMBL" id="JACHCF010000006">
    <property type="protein sequence ID" value="MBB5621614.1"/>
    <property type="molecule type" value="Genomic_DNA"/>
</dbReference>